<dbReference type="EMBL" id="MU129115">
    <property type="protein sequence ID" value="KAF9506316.1"/>
    <property type="molecule type" value="Genomic_DNA"/>
</dbReference>
<evidence type="ECO:0000313" key="1">
    <source>
        <dbReference type="EMBL" id="KAF9506316.1"/>
    </source>
</evidence>
<organism evidence="1 2">
    <name type="scientific">Hydnum rufescens UP504</name>
    <dbReference type="NCBI Taxonomy" id="1448309"/>
    <lineage>
        <taxon>Eukaryota</taxon>
        <taxon>Fungi</taxon>
        <taxon>Dikarya</taxon>
        <taxon>Basidiomycota</taxon>
        <taxon>Agaricomycotina</taxon>
        <taxon>Agaricomycetes</taxon>
        <taxon>Cantharellales</taxon>
        <taxon>Hydnaceae</taxon>
        <taxon>Hydnum</taxon>
    </lineage>
</organism>
<accession>A0A9P6DKQ2</accession>
<protein>
    <submittedName>
        <fullName evidence="1">Uncharacterized protein</fullName>
    </submittedName>
</protein>
<reference evidence="1" key="1">
    <citation type="journal article" date="2020" name="Nat. Commun.">
        <title>Large-scale genome sequencing of mycorrhizal fungi provides insights into the early evolution of symbiotic traits.</title>
        <authorList>
            <person name="Miyauchi S."/>
            <person name="Kiss E."/>
            <person name="Kuo A."/>
            <person name="Drula E."/>
            <person name="Kohler A."/>
            <person name="Sanchez-Garcia M."/>
            <person name="Morin E."/>
            <person name="Andreopoulos B."/>
            <person name="Barry K.W."/>
            <person name="Bonito G."/>
            <person name="Buee M."/>
            <person name="Carver A."/>
            <person name="Chen C."/>
            <person name="Cichocki N."/>
            <person name="Clum A."/>
            <person name="Culley D."/>
            <person name="Crous P.W."/>
            <person name="Fauchery L."/>
            <person name="Girlanda M."/>
            <person name="Hayes R.D."/>
            <person name="Keri Z."/>
            <person name="LaButti K."/>
            <person name="Lipzen A."/>
            <person name="Lombard V."/>
            <person name="Magnuson J."/>
            <person name="Maillard F."/>
            <person name="Murat C."/>
            <person name="Nolan M."/>
            <person name="Ohm R.A."/>
            <person name="Pangilinan J."/>
            <person name="Pereira M.F."/>
            <person name="Perotto S."/>
            <person name="Peter M."/>
            <person name="Pfister S."/>
            <person name="Riley R."/>
            <person name="Sitrit Y."/>
            <person name="Stielow J.B."/>
            <person name="Szollosi G."/>
            <person name="Zifcakova L."/>
            <person name="Stursova M."/>
            <person name="Spatafora J.W."/>
            <person name="Tedersoo L."/>
            <person name="Vaario L.M."/>
            <person name="Yamada A."/>
            <person name="Yan M."/>
            <person name="Wang P."/>
            <person name="Xu J."/>
            <person name="Bruns T."/>
            <person name="Baldrian P."/>
            <person name="Vilgalys R."/>
            <person name="Dunand C."/>
            <person name="Henrissat B."/>
            <person name="Grigoriev I.V."/>
            <person name="Hibbett D."/>
            <person name="Nagy L.G."/>
            <person name="Martin F.M."/>
        </authorList>
    </citation>
    <scope>NUCLEOTIDE SEQUENCE</scope>
    <source>
        <strain evidence="1">UP504</strain>
    </source>
</reference>
<evidence type="ECO:0000313" key="2">
    <source>
        <dbReference type="Proteomes" id="UP000886523"/>
    </source>
</evidence>
<dbReference type="AlphaFoldDB" id="A0A9P6DKQ2"/>
<proteinExistence type="predicted"/>
<keyword evidence="2" id="KW-1185">Reference proteome</keyword>
<gene>
    <name evidence="1" type="ORF">BS47DRAFT_438025</name>
</gene>
<name>A0A9P6DKQ2_9AGAM</name>
<sequence>MLKYLSDGTRDVSGGDILLRKQLWHGEIDMKYNGHSQRKLNVVSSKTIHRYAAAASRLIAYLLRANSNLLTRKLEHLFPRKNLKAALSALQVAIDQRKEVQIGPLEPQSLGPLLHNVLLQVLQHESSQTTGPRIHYTILLYTHHLAKNGKTWRDLTLIPGLINSIVYPFRVSIFLEIMRLYKEKGERVPTTLGDLLDLDALETEERELDGQAAETPSSPTSNVNTPESQWLHFLGRNSRTPFGTLRQTFSTLWSQTKGRRIMPELDLFSDGSMGVHFLTHTKDTITPAYQCA</sequence>
<dbReference type="Proteomes" id="UP000886523">
    <property type="component" value="Unassembled WGS sequence"/>
</dbReference>
<comment type="caution">
    <text evidence="1">The sequence shown here is derived from an EMBL/GenBank/DDBJ whole genome shotgun (WGS) entry which is preliminary data.</text>
</comment>